<organism evidence="4 5">
    <name type="scientific">Halospeciosus flavus</name>
    <dbReference type="NCBI Taxonomy" id="3032283"/>
    <lineage>
        <taxon>Archaea</taxon>
        <taxon>Methanobacteriati</taxon>
        <taxon>Methanobacteriota</taxon>
        <taxon>Stenosarchaea group</taxon>
        <taxon>Halobacteria</taxon>
        <taxon>Halobacteriales</taxon>
        <taxon>Halobacteriaceae</taxon>
        <taxon>Halospeciosus</taxon>
    </lineage>
</organism>
<feature type="domain" description="CRM" evidence="3">
    <location>
        <begin position="1"/>
        <end position="82"/>
    </location>
</feature>
<name>A0ABD5Z4K3_9EURY</name>
<dbReference type="Proteomes" id="UP001596447">
    <property type="component" value="Unassembled WGS sequence"/>
</dbReference>
<keyword evidence="5" id="KW-1185">Reference proteome</keyword>
<dbReference type="Pfam" id="PF01985">
    <property type="entry name" value="CRS1_YhbY"/>
    <property type="match status" value="1"/>
</dbReference>
<dbReference type="InterPro" id="IPR001890">
    <property type="entry name" value="RNA-binding_CRM"/>
</dbReference>
<dbReference type="SUPFAM" id="SSF75471">
    <property type="entry name" value="YhbY-like"/>
    <property type="match status" value="1"/>
</dbReference>
<dbReference type="InterPro" id="IPR051925">
    <property type="entry name" value="RNA-binding_domain"/>
</dbReference>
<dbReference type="PROSITE" id="PS51295">
    <property type="entry name" value="CRM"/>
    <property type="match status" value="1"/>
</dbReference>
<gene>
    <name evidence="4" type="ORF">ACFQJ9_12350</name>
</gene>
<comment type="caution">
    <text evidence="4">The sequence shown here is derived from an EMBL/GenBank/DDBJ whole genome shotgun (WGS) entry which is preliminary data.</text>
</comment>
<dbReference type="Gene3D" id="3.30.110.60">
    <property type="entry name" value="YhbY-like"/>
    <property type="match status" value="1"/>
</dbReference>
<keyword evidence="1 2" id="KW-0694">RNA-binding</keyword>
<evidence type="ECO:0000259" key="3">
    <source>
        <dbReference type="PROSITE" id="PS51295"/>
    </source>
</evidence>
<evidence type="ECO:0000256" key="2">
    <source>
        <dbReference type="PROSITE-ProRule" id="PRU00626"/>
    </source>
</evidence>
<proteinExistence type="predicted"/>
<dbReference type="SMART" id="SM01103">
    <property type="entry name" value="CRS1_YhbY"/>
    <property type="match status" value="1"/>
</dbReference>
<reference evidence="4 5" key="1">
    <citation type="journal article" date="2019" name="Int. J. Syst. Evol. Microbiol.">
        <title>The Global Catalogue of Microorganisms (GCM) 10K type strain sequencing project: providing services to taxonomists for standard genome sequencing and annotation.</title>
        <authorList>
            <consortium name="The Broad Institute Genomics Platform"/>
            <consortium name="The Broad Institute Genome Sequencing Center for Infectious Disease"/>
            <person name="Wu L."/>
            <person name="Ma J."/>
        </authorList>
    </citation>
    <scope>NUCLEOTIDE SEQUENCE [LARGE SCALE GENOMIC DNA]</scope>
    <source>
        <strain evidence="4 5">XZGYJ-43</strain>
    </source>
</reference>
<dbReference type="RefSeq" id="WP_279526980.1">
    <property type="nucleotide sequence ID" value="NZ_CP122312.1"/>
</dbReference>
<evidence type="ECO:0000256" key="1">
    <source>
        <dbReference type="ARBA" id="ARBA00022884"/>
    </source>
</evidence>
<dbReference type="PANTHER" id="PTHR40065">
    <property type="entry name" value="RNA-BINDING PROTEIN YHBY"/>
    <property type="match status" value="1"/>
</dbReference>
<sequence>MMAEDLREKAHHADVTVWVGKSGIESVVDELNDQLSDRDVVKVKFLRSARGEGDTEELAEDLRERVNADLVETRGNTAVYHR</sequence>
<protein>
    <submittedName>
        <fullName evidence="4">YhbY family RNA-binding protein</fullName>
    </submittedName>
</protein>
<dbReference type="GO" id="GO:0003723">
    <property type="term" value="F:RNA binding"/>
    <property type="evidence" value="ECO:0007669"/>
    <property type="project" value="UniProtKB-UniRule"/>
</dbReference>
<evidence type="ECO:0000313" key="4">
    <source>
        <dbReference type="EMBL" id="MFC7200192.1"/>
    </source>
</evidence>
<dbReference type="PANTHER" id="PTHR40065:SF3">
    <property type="entry name" value="RNA-BINDING PROTEIN YHBY"/>
    <property type="match status" value="1"/>
</dbReference>
<accession>A0ABD5Z4K3</accession>
<dbReference type="AlphaFoldDB" id="A0ABD5Z4K3"/>
<evidence type="ECO:0000313" key="5">
    <source>
        <dbReference type="Proteomes" id="UP001596447"/>
    </source>
</evidence>
<dbReference type="EMBL" id="JBHTAR010000011">
    <property type="protein sequence ID" value="MFC7200192.1"/>
    <property type="molecule type" value="Genomic_DNA"/>
</dbReference>
<dbReference type="InterPro" id="IPR035920">
    <property type="entry name" value="YhbY-like_sf"/>
</dbReference>